<dbReference type="PANTHER" id="PTHR46087">
    <property type="entry name" value="PUTATIVE, EXPRESSED-RELATED"/>
    <property type="match status" value="1"/>
</dbReference>
<dbReference type="Gene3D" id="1.25.10.10">
    <property type="entry name" value="Leucine-rich Repeat Variant"/>
    <property type="match status" value="1"/>
</dbReference>
<sequence length="926" mass="102817">MGVMSRRVVPACGNLCFFCPSMRARSRQPVKRYKKLLAEIFPRNQDAEPNDRKIGKLCEYASRNPLRIPKITSNLEQRCFKDLRNENFGCVKAVLCIYRKLLSSCKEQMPLFAISLLGIIRALLEQTRQDEMRILGCNALVDFINSQMDGTHMFQLEGLIPKLCQLAQEYGDDDRALHLRSSGLQVLASMVCFMGEHSHISMDFDSIISVTLENYMDIQMSPVNGSKVGENGSSVLDIDEKSLSVPNLVINPDFDPTMDTSKSPSYWARVILSNIARLAKEATTIRRVLEPLFHNFDAENHWSKEKGVAFSLLIYLQLLIEETGEKSDQLLAILVKHMEHKNVAKQPHIQVNIVNVITQLAQNAKLQPSMAIIGTIADLMKHLRKCLQNSPELSSSGGAIDKYNTDLLLALEKCISQLSNKVGDVGPILDMMAVVLENISTNNIVARSTISSVHRTANIISSIPNISYHKKTFPDALFHQLLLAMSHPDHETRVGAHSIFSIVLMPSLLSPSSEQNKKIAETVSSDLSVGASVKLTSLRLSSHQVSLLLSSIWVQANSTDNTPANFEAMAHSFYLAVLFTRSKTSSHMALVRSFQLAFSLRSISLDQEGGLQPSRRRSLFTLASYMLIFSARAGDLPELIPIVKASLTDKIVDPYLKLVEDVRLQAVRVKSDVDSVAYGSKEDDAAASKALLAIELDDLHLKETVISHFMIKFDKLSEDELSSIKKQILEGFSPDDAYPFGAPLFMETPRPCSPLVQMEFLAFEEIMPLAAITDDEAFPEGNGSQSGRKASLSLSTLDVLSVNELLDSVLETARQVASFSVSPTPIPYEQMRSQCEALIIGKQQKMSVIHSFKHQHEAKATFEENGKEVLCLPNVKVEFSEDLKLISNEQVHARGQLAVCSLEYGQHSFKLPPSSPYDKFLKAAGC</sequence>
<dbReference type="InterPro" id="IPR055296">
    <property type="entry name" value="SRL2-like"/>
</dbReference>
<dbReference type="InterPro" id="IPR049152">
    <property type="entry name" value="EFR3-like_ARM"/>
</dbReference>
<accession>A0A5J5PSZ3</accession>
<dbReference type="InterPro" id="IPR016024">
    <property type="entry name" value="ARM-type_fold"/>
</dbReference>
<organism evidence="1">
    <name type="scientific">Gossypium barbadense</name>
    <name type="common">Sea Island cotton</name>
    <name type="synonym">Hibiscus barbadensis</name>
    <dbReference type="NCBI Taxonomy" id="3634"/>
    <lineage>
        <taxon>Eukaryota</taxon>
        <taxon>Viridiplantae</taxon>
        <taxon>Streptophyta</taxon>
        <taxon>Embryophyta</taxon>
        <taxon>Tracheophyta</taxon>
        <taxon>Spermatophyta</taxon>
        <taxon>Magnoliopsida</taxon>
        <taxon>eudicotyledons</taxon>
        <taxon>Gunneridae</taxon>
        <taxon>Pentapetalae</taxon>
        <taxon>rosids</taxon>
        <taxon>malvids</taxon>
        <taxon>Malvales</taxon>
        <taxon>Malvaceae</taxon>
        <taxon>Malvoideae</taxon>
        <taxon>Gossypium</taxon>
    </lineage>
</organism>
<dbReference type="PANTHER" id="PTHR46087:SF1">
    <property type="entry name" value="ARM REPEAT SUPERFAMILY PROTEIN"/>
    <property type="match status" value="1"/>
</dbReference>
<keyword evidence="2" id="KW-1185">Reference proteome</keyword>
<reference evidence="1" key="1">
    <citation type="submission" date="2019-06" db="EMBL/GenBank/DDBJ databases">
        <title>WGS assembly of Gossypium barbadense.</title>
        <authorList>
            <person name="Chen Z.J."/>
            <person name="Sreedasyam A."/>
            <person name="Ando A."/>
            <person name="Song Q."/>
            <person name="De L."/>
            <person name="Hulse-Kemp A."/>
            <person name="Ding M."/>
            <person name="Ye W."/>
            <person name="Kirkbride R."/>
            <person name="Jenkins J."/>
            <person name="Plott C."/>
            <person name="Lovell J."/>
            <person name="Lin Y.-M."/>
            <person name="Vaughn R."/>
            <person name="Liu B."/>
            <person name="Li W."/>
            <person name="Simpson S."/>
            <person name="Scheffler B."/>
            <person name="Saski C."/>
            <person name="Grover C."/>
            <person name="Hu G."/>
            <person name="Conover J."/>
            <person name="Carlson J."/>
            <person name="Shu S."/>
            <person name="Boston L."/>
            <person name="Williams M."/>
            <person name="Peterson D."/>
            <person name="Mcgee K."/>
            <person name="Jones D."/>
            <person name="Wendel J."/>
            <person name="Stelly D."/>
            <person name="Grimwood J."/>
            <person name="Schmutz J."/>
        </authorList>
    </citation>
    <scope>NUCLEOTIDE SEQUENCE [LARGE SCALE GENOMIC DNA]</scope>
    <source>
        <strain evidence="1">1400233.01</strain>
    </source>
</reference>
<dbReference type="EMBL" id="CM018224">
    <property type="protein sequence ID" value="KAB2009093.1"/>
    <property type="molecule type" value="Genomic_DNA"/>
</dbReference>
<name>A0A5J5PSZ3_GOSBA</name>
<reference evidence="2" key="2">
    <citation type="journal article" date="2020" name="Nat. Genet.">
        <title>Genomic diversifications of five Gossypium allopolyploid species and their impact on cotton improvement.</title>
        <authorList>
            <person name="Chen Z.J."/>
            <person name="Sreedasyam A."/>
            <person name="Ando A."/>
            <person name="Song Q."/>
            <person name="De Santiago L.M."/>
            <person name="Hulse-Kemp A.M."/>
            <person name="Ding M."/>
            <person name="Ye W."/>
            <person name="Kirkbride R.C."/>
            <person name="Jenkins J."/>
            <person name="Plott C."/>
            <person name="Lovell J."/>
            <person name="Lin Y.M."/>
            <person name="Vaughn R."/>
            <person name="Liu B."/>
            <person name="Simpson S."/>
            <person name="Scheffler B.E."/>
            <person name="Wen L."/>
            <person name="Saski C.A."/>
            <person name="Grover C.E."/>
            <person name="Hu G."/>
            <person name="Conover J.L."/>
            <person name="Carlson J.W."/>
            <person name="Shu S."/>
            <person name="Boston L.B."/>
            <person name="Williams M."/>
            <person name="Peterson D.G."/>
            <person name="McGee K."/>
            <person name="Jones D.C."/>
            <person name="Wendel J.F."/>
            <person name="Stelly D.M."/>
            <person name="Grimwood J."/>
            <person name="Schmutz J."/>
        </authorList>
    </citation>
    <scope>NUCLEOTIDE SEQUENCE [LARGE SCALE GENOMIC DNA]</scope>
    <source>
        <strain evidence="2">cv. 3-79</strain>
    </source>
</reference>
<dbReference type="Pfam" id="PF21052">
    <property type="entry name" value="EFR3_ARM"/>
    <property type="match status" value="1"/>
</dbReference>
<dbReference type="AlphaFoldDB" id="A0A5J5PSZ3"/>
<dbReference type="InterPro" id="IPR011989">
    <property type="entry name" value="ARM-like"/>
</dbReference>
<dbReference type="EMBL" id="CM018224">
    <property type="protein sequence ID" value="KAB2009092.1"/>
    <property type="molecule type" value="Genomic_DNA"/>
</dbReference>
<protein>
    <submittedName>
        <fullName evidence="1">Uncharacterized protein</fullName>
    </submittedName>
</protein>
<gene>
    <name evidence="1" type="ORF">ES319_D10G143600v1</name>
</gene>
<evidence type="ECO:0000313" key="2">
    <source>
        <dbReference type="Proteomes" id="UP000327439"/>
    </source>
</evidence>
<dbReference type="Proteomes" id="UP000327439">
    <property type="component" value="Chromosome D10"/>
</dbReference>
<proteinExistence type="predicted"/>
<evidence type="ECO:0000313" key="1">
    <source>
        <dbReference type="EMBL" id="KAB2009093.1"/>
    </source>
</evidence>
<dbReference type="OrthoDB" id="19232at2759"/>
<dbReference type="SUPFAM" id="SSF48371">
    <property type="entry name" value="ARM repeat"/>
    <property type="match status" value="1"/>
</dbReference>